<feature type="signal peptide" evidence="4">
    <location>
        <begin position="1"/>
        <end position="19"/>
    </location>
</feature>
<evidence type="ECO:0000256" key="3">
    <source>
        <dbReference type="ARBA" id="ARBA00023237"/>
    </source>
</evidence>
<evidence type="ECO:0000256" key="2">
    <source>
        <dbReference type="ARBA" id="ARBA00023136"/>
    </source>
</evidence>
<dbReference type="Gene3D" id="2.60.40.1120">
    <property type="entry name" value="Carboxypeptidase-like, regulatory domain"/>
    <property type="match status" value="1"/>
</dbReference>
<keyword evidence="4" id="KW-0732">Signal</keyword>
<dbReference type="Pfam" id="PF13715">
    <property type="entry name" value="CarbopepD_reg_2"/>
    <property type="match status" value="1"/>
</dbReference>
<dbReference type="Proteomes" id="UP001168528">
    <property type="component" value="Unassembled WGS sequence"/>
</dbReference>
<dbReference type="EMBL" id="JAUKPO010000022">
    <property type="protein sequence ID" value="MDO1449765.1"/>
    <property type="molecule type" value="Genomic_DNA"/>
</dbReference>
<keyword evidence="2" id="KW-0472">Membrane</keyword>
<keyword evidence="6" id="KW-1185">Reference proteome</keyword>
<protein>
    <submittedName>
        <fullName evidence="5">TonB-dependent receptor</fullName>
    </submittedName>
</protein>
<proteinExistence type="predicted"/>
<organism evidence="5 6">
    <name type="scientific">Rhodocytophaga aerolata</name>
    <dbReference type="NCBI Taxonomy" id="455078"/>
    <lineage>
        <taxon>Bacteria</taxon>
        <taxon>Pseudomonadati</taxon>
        <taxon>Bacteroidota</taxon>
        <taxon>Cytophagia</taxon>
        <taxon>Cytophagales</taxon>
        <taxon>Rhodocytophagaceae</taxon>
        <taxon>Rhodocytophaga</taxon>
    </lineage>
</organism>
<dbReference type="InterPro" id="IPR036942">
    <property type="entry name" value="Beta-barrel_TonB_sf"/>
</dbReference>
<comment type="caution">
    <text evidence="5">The sequence shown here is derived from an EMBL/GenBank/DDBJ whole genome shotgun (WGS) entry which is preliminary data.</text>
</comment>
<name>A0ABT8RCE2_9BACT</name>
<dbReference type="Gene3D" id="2.40.170.20">
    <property type="entry name" value="TonB-dependent receptor, beta-barrel domain"/>
    <property type="match status" value="1"/>
</dbReference>
<dbReference type="SUPFAM" id="SSF56935">
    <property type="entry name" value="Porins"/>
    <property type="match status" value="1"/>
</dbReference>
<dbReference type="RefSeq" id="WP_302040569.1">
    <property type="nucleotide sequence ID" value="NZ_JAUKPO010000022.1"/>
</dbReference>
<keyword evidence="3" id="KW-0998">Cell outer membrane</keyword>
<dbReference type="InterPro" id="IPR008969">
    <property type="entry name" value="CarboxyPept-like_regulatory"/>
</dbReference>
<dbReference type="SUPFAM" id="SSF49464">
    <property type="entry name" value="Carboxypeptidase regulatory domain-like"/>
    <property type="match status" value="1"/>
</dbReference>
<evidence type="ECO:0000256" key="1">
    <source>
        <dbReference type="ARBA" id="ARBA00004442"/>
    </source>
</evidence>
<reference evidence="5" key="1">
    <citation type="submission" date="2023-07" db="EMBL/GenBank/DDBJ databases">
        <title>The genome sequence of Rhodocytophaga aerolata KACC 12507.</title>
        <authorList>
            <person name="Zhang X."/>
        </authorList>
    </citation>
    <scope>NUCLEOTIDE SEQUENCE</scope>
    <source>
        <strain evidence="5">KACC 12507</strain>
    </source>
</reference>
<comment type="subcellular location">
    <subcellularLocation>
        <location evidence="1">Cell outer membrane</location>
    </subcellularLocation>
</comment>
<evidence type="ECO:0000313" key="6">
    <source>
        <dbReference type="Proteomes" id="UP001168528"/>
    </source>
</evidence>
<sequence>MKKALLLYMFGLILHTAQAQPQTQTQTLIKGSITDTRGEALAGVNVYIKNTYDGTSTDAGGTFSFRTSEKGSHLLTATFVGYKLVEKPVELNGASIELRLQLQEERNELNTVVITAGAFEASDERKTTILRPIDIFTTAGANADIAATVQTLPGAQRVGNEEGLFVRGGSAQETKTIIDGTLVENPFYSATPDVAQRSRFSPALFKGTSFSTGGYSAQYGQALSSLLVLNTKDLPDSSKIDIGLMAAGGYITKTQRWKNTSLVAEGMYTHLGLLFKAMPQNMEWPKIPRSASGSLIFKHKPSNNAMLKVHSNYSWSSSALRYRDFENIDGLNTFGMDNNHLYINSSYQQALGEGKWIATGGASYSYNHDAISLNQDQITRYQQRTQARGTISRSIGEGSSVLAGAEIHQYSFGDSFNGFSNRLSDTYAAAFAESDIYLTRKLAARIGLRAEYSSLLKKANIAPRSSLAYKTGNYSQVSLAYGQFYQSPENRYLVTNQNLDFEKASHVILNYQIIKNKRTFRAEAYYKDYSQLVKEQGQLPFDPTYHRQPSGLTDNSGKGYAQGLDLFWRDQKSLQDIDYWVSYSFLDTKRHYQNFLSAAMPTFTSKHNLSVVSKKYVSAISSLVGVSYNFASGRPYYNPHADSFLSDRTKPYHSLNINISYLTQIRGNFTVVFFSVNNVAGTKNVFGYRYSADGTRRISIGQPTDRTIFLGMFISIGAGFDN</sequence>
<evidence type="ECO:0000256" key="4">
    <source>
        <dbReference type="SAM" id="SignalP"/>
    </source>
</evidence>
<accession>A0ABT8RCE2</accession>
<gene>
    <name evidence="5" type="ORF">Q0590_26035</name>
</gene>
<keyword evidence="5" id="KW-0675">Receptor</keyword>
<evidence type="ECO:0000313" key="5">
    <source>
        <dbReference type="EMBL" id="MDO1449765.1"/>
    </source>
</evidence>
<feature type="chain" id="PRO_5046705856" evidence="4">
    <location>
        <begin position="20"/>
        <end position="722"/>
    </location>
</feature>